<comment type="similarity">
    <text evidence="1 5">Belongs to the Frigida family.</text>
</comment>
<dbReference type="AlphaFoldDB" id="A0A498IKZ4"/>
<protein>
    <recommendedName>
        <fullName evidence="5">FRIGIDA-like protein</fullName>
    </recommendedName>
</protein>
<organism evidence="7 8">
    <name type="scientific">Malus domestica</name>
    <name type="common">Apple</name>
    <name type="synonym">Pyrus malus</name>
    <dbReference type="NCBI Taxonomy" id="3750"/>
    <lineage>
        <taxon>Eukaryota</taxon>
        <taxon>Viridiplantae</taxon>
        <taxon>Streptophyta</taxon>
        <taxon>Embryophyta</taxon>
        <taxon>Tracheophyta</taxon>
        <taxon>Spermatophyta</taxon>
        <taxon>Magnoliopsida</taxon>
        <taxon>eudicotyledons</taxon>
        <taxon>Gunneridae</taxon>
        <taxon>Pentapetalae</taxon>
        <taxon>rosids</taxon>
        <taxon>fabids</taxon>
        <taxon>Rosales</taxon>
        <taxon>Rosaceae</taxon>
        <taxon>Amygdaloideae</taxon>
        <taxon>Maleae</taxon>
        <taxon>Malus</taxon>
    </lineage>
</organism>
<evidence type="ECO:0000256" key="4">
    <source>
        <dbReference type="ARBA" id="ARBA00023089"/>
    </source>
</evidence>
<evidence type="ECO:0000256" key="3">
    <source>
        <dbReference type="ARBA" id="ARBA00022782"/>
    </source>
</evidence>
<keyword evidence="8" id="KW-1185">Reference proteome</keyword>
<evidence type="ECO:0000313" key="8">
    <source>
        <dbReference type="Proteomes" id="UP000290289"/>
    </source>
</evidence>
<dbReference type="Pfam" id="PF07899">
    <property type="entry name" value="Frigida"/>
    <property type="match status" value="2"/>
</dbReference>
<gene>
    <name evidence="7" type="ORF">DVH24_003235</name>
</gene>
<dbReference type="InterPro" id="IPR012474">
    <property type="entry name" value="Frigida"/>
</dbReference>
<keyword evidence="3 5" id="KW-0221">Differentiation</keyword>
<keyword evidence="2 5" id="KW-0217">Developmental protein</keyword>
<name>A0A498IKZ4_MALDO</name>
<dbReference type="PANTHER" id="PTHR31791:SF47">
    <property type="entry name" value="INACTIVE FRIGIDA-LIKE PROTEIN 2"/>
    <property type="match status" value="1"/>
</dbReference>
<feature type="region of interest" description="Disordered" evidence="6">
    <location>
        <begin position="69"/>
        <end position="121"/>
    </location>
</feature>
<evidence type="ECO:0000256" key="1">
    <source>
        <dbReference type="ARBA" id="ARBA00008956"/>
    </source>
</evidence>
<evidence type="ECO:0000313" key="7">
    <source>
        <dbReference type="EMBL" id="RXH82737.1"/>
    </source>
</evidence>
<dbReference type="EMBL" id="RDQH01000337">
    <property type="protein sequence ID" value="RXH82737.1"/>
    <property type="molecule type" value="Genomic_DNA"/>
</dbReference>
<dbReference type="GO" id="GO:0030154">
    <property type="term" value="P:cell differentiation"/>
    <property type="evidence" value="ECO:0007669"/>
    <property type="project" value="UniProtKB-KW"/>
</dbReference>
<dbReference type="PANTHER" id="PTHR31791">
    <property type="entry name" value="FRIGIDA-LIKE PROTEIN 3-RELATED"/>
    <property type="match status" value="1"/>
</dbReference>
<dbReference type="Proteomes" id="UP000290289">
    <property type="component" value="Chromosome 11"/>
</dbReference>
<accession>A0A498IKZ4</accession>
<dbReference type="GO" id="GO:0009908">
    <property type="term" value="P:flower development"/>
    <property type="evidence" value="ECO:0007669"/>
    <property type="project" value="UniProtKB-KW"/>
</dbReference>
<feature type="compositionally biased region" description="Polar residues" evidence="6">
    <location>
        <begin position="81"/>
        <end position="95"/>
    </location>
</feature>
<feature type="compositionally biased region" description="Low complexity" evidence="6">
    <location>
        <begin position="69"/>
        <end position="80"/>
    </location>
</feature>
<proteinExistence type="inferred from homology"/>
<sequence length="594" mass="64998">MATTTAETISAAMELIDTKKQNLKKAFDELQSHSAVLSSFNLSWSDLDSHFTSIQTSLTQKFHLLQSLQSQSSTNPSSPSCQIPQDPSPSSNLPTQVAKDPSLPSLGSTQMAEDPKSSIQMPKYLPCSSILSTQIAKDPSSSSNPPSQNVVETDINCEVDVVPPRPELVAFCERMDAMGLRNYMNESVNNRNTIRGELLEAIRCAKDPAAMVLNAMEGFYCANGRNKGDKDPQLFGVRRSAVLLLEVLMGISPNVGSEVRERAKKLALEWKGKLSMDGENPFEALGFLHLVAAYGLQAEFKTDELVDHFVIVARYRQAVELCRKIGLGDKLPENDSIVGTESSMSKLQKERYLIQKLVSKGKHLLAVKFISEFGLTNKFPPVPILKSYIKESKKLAKKVCKDGTRQSMNEATAKESGALKSVIKVIEDLKLESEYPPAFLQKRLEQLEKEKADSKRNAVVSAAKPLQLRQQQKQQTVKEPAKKLKQQLYGNKRPRMTAPDGSAAVSINVNDAGLLRAYSLSGIAPAPPAATYAGSSAGLYGFSGGQMGFPGHPAPTSTHLSLSEQYVPSGYYNQPTTYGGYGAPPKYHPSYYPQ</sequence>
<reference evidence="7 8" key="1">
    <citation type="submission" date="2018-10" db="EMBL/GenBank/DDBJ databases">
        <title>A high-quality apple genome assembly.</title>
        <authorList>
            <person name="Hu J."/>
        </authorList>
    </citation>
    <scope>NUCLEOTIDE SEQUENCE [LARGE SCALE GENOMIC DNA]</scope>
    <source>
        <strain evidence="8">cv. HFTH1</strain>
        <tissue evidence="7">Young leaf</tissue>
    </source>
</reference>
<evidence type="ECO:0000256" key="2">
    <source>
        <dbReference type="ARBA" id="ARBA00022473"/>
    </source>
</evidence>
<evidence type="ECO:0000256" key="5">
    <source>
        <dbReference type="RuleBase" id="RU364012"/>
    </source>
</evidence>
<dbReference type="STRING" id="3750.A0A498IKZ4"/>
<keyword evidence="4 5" id="KW-0287">Flowering</keyword>
<evidence type="ECO:0000256" key="6">
    <source>
        <dbReference type="SAM" id="MobiDB-lite"/>
    </source>
</evidence>
<comment type="caution">
    <text evidence="7">The sequence shown here is derived from an EMBL/GenBank/DDBJ whole genome shotgun (WGS) entry which is preliminary data.</text>
</comment>